<gene>
    <name evidence="2" type="primary">gb20957</name>
    <name evidence="2" type="ORF">PR202_gb20957</name>
</gene>
<keyword evidence="1" id="KW-1133">Transmembrane helix</keyword>
<name>A0AAV5FDW0_ELECO</name>
<reference evidence="2" key="2">
    <citation type="submission" date="2021-12" db="EMBL/GenBank/DDBJ databases">
        <title>Resequencing data analysis of finger millet.</title>
        <authorList>
            <person name="Hatakeyama M."/>
            <person name="Aluri S."/>
            <person name="Balachadran M.T."/>
            <person name="Sivarajan S.R."/>
            <person name="Poveda L."/>
            <person name="Shimizu-Inatsugi R."/>
            <person name="Schlapbach R."/>
            <person name="Sreeman S.M."/>
            <person name="Shimizu K.K."/>
        </authorList>
    </citation>
    <scope>NUCLEOTIDE SEQUENCE</scope>
</reference>
<evidence type="ECO:0000313" key="3">
    <source>
        <dbReference type="Proteomes" id="UP001054889"/>
    </source>
</evidence>
<comment type="caution">
    <text evidence="2">The sequence shown here is derived from an EMBL/GenBank/DDBJ whole genome shotgun (WGS) entry which is preliminary data.</text>
</comment>
<evidence type="ECO:0000256" key="1">
    <source>
        <dbReference type="SAM" id="Phobius"/>
    </source>
</evidence>
<sequence>MPSAGALRTRAAVAATCVAVLAAVAVLLHRRRRRNRVPASRRHLGWRRGRPRRACEEEEKPQDRFKRVLADNSYSAFKHLRRQGGQPGGAGSEATPTLPEGAACSTRLSLRYESRLNYWKPLCRLPYEISTCIPYYCANCTLVHLWLESTIRIHLQNPRIWSEPLVMILLRDTL</sequence>
<accession>A0AAV5FDW0</accession>
<keyword evidence="1" id="KW-0472">Membrane</keyword>
<dbReference type="AlphaFoldDB" id="A0AAV5FDW0"/>
<dbReference type="EMBL" id="BQKI01000084">
    <property type="protein sequence ID" value="GJN32446.1"/>
    <property type="molecule type" value="Genomic_DNA"/>
</dbReference>
<keyword evidence="3" id="KW-1185">Reference proteome</keyword>
<protein>
    <submittedName>
        <fullName evidence="2">Uncharacterized protein</fullName>
    </submittedName>
</protein>
<dbReference type="Proteomes" id="UP001054889">
    <property type="component" value="Unassembled WGS sequence"/>
</dbReference>
<feature type="transmembrane region" description="Helical" evidence="1">
    <location>
        <begin position="12"/>
        <end position="28"/>
    </location>
</feature>
<evidence type="ECO:0000313" key="2">
    <source>
        <dbReference type="EMBL" id="GJN32446.1"/>
    </source>
</evidence>
<organism evidence="2 3">
    <name type="scientific">Eleusine coracana subsp. coracana</name>
    <dbReference type="NCBI Taxonomy" id="191504"/>
    <lineage>
        <taxon>Eukaryota</taxon>
        <taxon>Viridiplantae</taxon>
        <taxon>Streptophyta</taxon>
        <taxon>Embryophyta</taxon>
        <taxon>Tracheophyta</taxon>
        <taxon>Spermatophyta</taxon>
        <taxon>Magnoliopsida</taxon>
        <taxon>Liliopsida</taxon>
        <taxon>Poales</taxon>
        <taxon>Poaceae</taxon>
        <taxon>PACMAD clade</taxon>
        <taxon>Chloridoideae</taxon>
        <taxon>Cynodonteae</taxon>
        <taxon>Eleusininae</taxon>
        <taxon>Eleusine</taxon>
    </lineage>
</organism>
<reference evidence="2" key="1">
    <citation type="journal article" date="2018" name="DNA Res.">
        <title>Multiple hybrid de novo genome assembly of finger millet, an orphan allotetraploid crop.</title>
        <authorList>
            <person name="Hatakeyama M."/>
            <person name="Aluri S."/>
            <person name="Balachadran M.T."/>
            <person name="Sivarajan S.R."/>
            <person name="Patrignani A."/>
            <person name="Gruter S."/>
            <person name="Poveda L."/>
            <person name="Shimizu-Inatsugi R."/>
            <person name="Baeten J."/>
            <person name="Francoijs K.J."/>
            <person name="Nataraja K.N."/>
            <person name="Reddy Y.A.N."/>
            <person name="Phadnis S."/>
            <person name="Ravikumar R.L."/>
            <person name="Schlapbach R."/>
            <person name="Sreeman S.M."/>
            <person name="Shimizu K.K."/>
        </authorList>
    </citation>
    <scope>NUCLEOTIDE SEQUENCE</scope>
</reference>
<proteinExistence type="predicted"/>
<keyword evidence="1" id="KW-0812">Transmembrane</keyword>